<feature type="domain" description="Acyl-CoA thioesterase-like C-terminal" evidence="2">
    <location>
        <begin position="127"/>
        <end position="256"/>
    </location>
</feature>
<proteinExistence type="predicted"/>
<protein>
    <submittedName>
        <fullName evidence="3">Acyl-CoA thioesterase</fullName>
    </submittedName>
</protein>
<evidence type="ECO:0000259" key="1">
    <source>
        <dbReference type="Pfam" id="PF13622"/>
    </source>
</evidence>
<dbReference type="Pfam" id="PF13622">
    <property type="entry name" value="4HBT_3"/>
    <property type="match status" value="1"/>
</dbReference>
<dbReference type="Pfam" id="PF20789">
    <property type="entry name" value="4HBT_3C"/>
    <property type="match status" value="1"/>
</dbReference>
<dbReference type="Gene3D" id="2.40.160.210">
    <property type="entry name" value="Acyl-CoA thioesterase, double hotdog domain"/>
    <property type="match status" value="1"/>
</dbReference>
<keyword evidence="4" id="KW-1185">Reference proteome</keyword>
<organism evidence="3 4">
    <name type="scientific">Saccharopolyspora hordei</name>
    <dbReference type="NCBI Taxonomy" id="1838"/>
    <lineage>
        <taxon>Bacteria</taxon>
        <taxon>Bacillati</taxon>
        <taxon>Actinomycetota</taxon>
        <taxon>Actinomycetes</taxon>
        <taxon>Pseudonocardiales</taxon>
        <taxon>Pseudonocardiaceae</taxon>
        <taxon>Saccharopolyspora</taxon>
    </lineage>
</organism>
<name>A0A853AE96_9PSEU</name>
<dbReference type="InterPro" id="IPR049450">
    <property type="entry name" value="ACOT8-like_C"/>
</dbReference>
<evidence type="ECO:0000259" key="2">
    <source>
        <dbReference type="Pfam" id="PF20789"/>
    </source>
</evidence>
<dbReference type="EMBL" id="JACCFJ010000001">
    <property type="protein sequence ID" value="NYI82814.1"/>
    <property type="molecule type" value="Genomic_DNA"/>
</dbReference>
<dbReference type="RefSeq" id="WP_179718859.1">
    <property type="nucleotide sequence ID" value="NZ_BAABFH010000001.1"/>
</dbReference>
<dbReference type="InterPro" id="IPR042171">
    <property type="entry name" value="Acyl-CoA_hotdog"/>
</dbReference>
<evidence type="ECO:0000313" key="4">
    <source>
        <dbReference type="Proteomes" id="UP000587002"/>
    </source>
</evidence>
<gene>
    <name evidence="3" type="ORF">HNR68_001444</name>
</gene>
<evidence type="ECO:0000313" key="3">
    <source>
        <dbReference type="EMBL" id="NYI82814.1"/>
    </source>
</evidence>
<dbReference type="AlphaFoldDB" id="A0A853AE96"/>
<feature type="domain" description="Acyl-CoA thioesterase-like N-terminal HotDog" evidence="1">
    <location>
        <begin position="24"/>
        <end position="101"/>
    </location>
</feature>
<comment type="caution">
    <text evidence="3">The sequence shown here is derived from an EMBL/GenBank/DDBJ whole genome shotgun (WGS) entry which is preliminary data.</text>
</comment>
<accession>A0A853AE96</accession>
<dbReference type="InterPro" id="IPR029069">
    <property type="entry name" value="HotDog_dom_sf"/>
</dbReference>
<dbReference type="InterPro" id="IPR049449">
    <property type="entry name" value="TesB_ACOT8-like_N"/>
</dbReference>
<dbReference type="SUPFAM" id="SSF54637">
    <property type="entry name" value="Thioesterase/thiol ester dehydrase-isomerase"/>
    <property type="match status" value="2"/>
</dbReference>
<reference evidence="3 4" key="1">
    <citation type="submission" date="2020-07" db="EMBL/GenBank/DDBJ databases">
        <title>Sequencing the genomes of 1000 actinobacteria strains.</title>
        <authorList>
            <person name="Klenk H.-P."/>
        </authorList>
    </citation>
    <scope>NUCLEOTIDE SEQUENCE [LARGE SCALE GENOMIC DNA]</scope>
    <source>
        <strain evidence="3 4">DSM 44065</strain>
    </source>
</reference>
<dbReference type="Proteomes" id="UP000587002">
    <property type="component" value="Unassembled WGS sequence"/>
</dbReference>
<sequence>MRDIQALFTRDGETLVPDEAACSPWGELVGGGPVAGLLARAVEATTDDPDLFIARLTVDLVRPVPAAPLSVTAQPLRTGKRLQVSEAVLTVDGKPSARATAQLLRRSDVDGEVPEVPTPFPGPDGVPDGHLLPPELGLRWGVHDVVAVRWLEDQRSTGTSKVWMRMPVPLVEGEEMSPLAHLAVLVDCISAASPIGPIFGPWINTDITLYLHRPFVGEWLGMEIDRDVHPTGIGVANARLYDTEGALGSAHEAVMVNQLG</sequence>